<comment type="caution">
    <text evidence="1">The sequence shown here is derived from an EMBL/GenBank/DDBJ whole genome shotgun (WGS) entry which is preliminary data.</text>
</comment>
<name>A0ABR4AQ97_9LECA</name>
<keyword evidence="2" id="KW-1185">Reference proteome</keyword>
<evidence type="ECO:0000313" key="2">
    <source>
        <dbReference type="Proteomes" id="UP001590950"/>
    </source>
</evidence>
<gene>
    <name evidence="1" type="ORF">N7G274_000692</name>
</gene>
<organism evidence="1 2">
    <name type="scientific">Stereocaulon virgatum</name>
    <dbReference type="NCBI Taxonomy" id="373712"/>
    <lineage>
        <taxon>Eukaryota</taxon>
        <taxon>Fungi</taxon>
        <taxon>Dikarya</taxon>
        <taxon>Ascomycota</taxon>
        <taxon>Pezizomycotina</taxon>
        <taxon>Lecanoromycetes</taxon>
        <taxon>OSLEUM clade</taxon>
        <taxon>Lecanoromycetidae</taxon>
        <taxon>Lecanorales</taxon>
        <taxon>Lecanorineae</taxon>
        <taxon>Stereocaulaceae</taxon>
        <taxon>Stereocaulon</taxon>
    </lineage>
</organism>
<protein>
    <submittedName>
        <fullName evidence="1">Uncharacterized protein</fullName>
    </submittedName>
</protein>
<evidence type="ECO:0000313" key="1">
    <source>
        <dbReference type="EMBL" id="KAL2047650.1"/>
    </source>
</evidence>
<sequence>MCQTCMRVPADTCLLTPGYINSEANASTEHETMHIKTDTHCLKIDPADQFGQCSQKLQKRMVMLKSSLSPITSHTPSSHMNYTISMDISCEPARGQSQRQPKQ</sequence>
<dbReference type="Proteomes" id="UP001590950">
    <property type="component" value="Unassembled WGS sequence"/>
</dbReference>
<dbReference type="EMBL" id="JBEFKJ010000002">
    <property type="protein sequence ID" value="KAL2047650.1"/>
    <property type="molecule type" value="Genomic_DNA"/>
</dbReference>
<accession>A0ABR4AQ97</accession>
<proteinExistence type="predicted"/>
<reference evidence="1 2" key="1">
    <citation type="submission" date="2024-09" db="EMBL/GenBank/DDBJ databases">
        <title>Rethinking Asexuality: The Enigmatic Case of Functional Sexual Genes in Lepraria (Stereocaulaceae).</title>
        <authorList>
            <person name="Doellman M."/>
            <person name="Sun Y."/>
            <person name="Barcenas-Pena A."/>
            <person name="Lumbsch H.T."/>
            <person name="Grewe F."/>
        </authorList>
    </citation>
    <scope>NUCLEOTIDE SEQUENCE [LARGE SCALE GENOMIC DNA]</scope>
    <source>
        <strain evidence="1 2">Mercado 3170</strain>
    </source>
</reference>